<dbReference type="KEGG" id="aali:118456687"/>
<dbReference type="VEuPathDB" id="VectorBase:AALB007850"/>
<dbReference type="GO" id="GO:0004888">
    <property type="term" value="F:transmembrane signaling receptor activity"/>
    <property type="evidence" value="ECO:0007669"/>
    <property type="project" value="InterPro"/>
</dbReference>
<dbReference type="InterPro" id="IPR006201">
    <property type="entry name" value="Neur_channel"/>
</dbReference>
<dbReference type="PANTHER" id="PTHR18945">
    <property type="entry name" value="NEUROTRANSMITTER GATED ION CHANNEL"/>
    <property type="match status" value="1"/>
</dbReference>
<dbReference type="Pfam" id="PF02931">
    <property type="entry name" value="Neur_chan_LBD"/>
    <property type="match status" value="1"/>
</dbReference>
<dbReference type="InterPro" id="IPR006202">
    <property type="entry name" value="Neur_chan_lig-bd"/>
</dbReference>
<evidence type="ECO:0000259" key="1">
    <source>
        <dbReference type="Pfam" id="PF02931"/>
    </source>
</evidence>
<dbReference type="AlphaFoldDB" id="A0A182FMT8"/>
<accession>A0A182FMT8</accession>
<organism evidence="2 3">
    <name type="scientific">Anopheles albimanus</name>
    <name type="common">New world malaria mosquito</name>
    <dbReference type="NCBI Taxonomy" id="7167"/>
    <lineage>
        <taxon>Eukaryota</taxon>
        <taxon>Metazoa</taxon>
        <taxon>Ecdysozoa</taxon>
        <taxon>Arthropoda</taxon>
        <taxon>Hexapoda</taxon>
        <taxon>Insecta</taxon>
        <taxon>Pterygota</taxon>
        <taxon>Neoptera</taxon>
        <taxon>Endopterygota</taxon>
        <taxon>Diptera</taxon>
        <taxon>Nematocera</taxon>
        <taxon>Culicoidea</taxon>
        <taxon>Culicidae</taxon>
        <taxon>Anophelinae</taxon>
        <taxon>Anopheles</taxon>
    </lineage>
</organism>
<feature type="domain" description="Neurotransmitter-gated ion-channel ligand-binding" evidence="1">
    <location>
        <begin position="48"/>
        <end position="201"/>
    </location>
</feature>
<dbReference type="GO" id="GO:0016020">
    <property type="term" value="C:membrane"/>
    <property type="evidence" value="ECO:0007669"/>
    <property type="project" value="InterPro"/>
</dbReference>
<dbReference type="GO" id="GO:0005230">
    <property type="term" value="F:extracellular ligand-gated monoatomic ion channel activity"/>
    <property type="evidence" value="ECO:0007669"/>
    <property type="project" value="InterPro"/>
</dbReference>
<sequence>MYFAWATLIMLVTMVTVSAEPMKLFKCEEESDINSTEAALRSALFCTTSYNPRYRPVKYQQDRLAMYIGAEVINVERTRHEEARLEITLELLMQWYDAFLHWNKRSTHNIETINVSEHNLWTPTFAVKSFQKSTPVQSTKQCSHVKCHLSYDGEVIYTVLCTFLVDCYSEPRYWAFDTKICTLRIYSSEFNTNQLSLFHFQRRLSYPSYPLLPYKVTSFQMATVNSTMSPEFRMDIAIERMVVSHLVVFILLIVLLALINLLTPWIWITSSIRAMTCILTIVSHALYMMLLYWYGSKKMKPVLPLAHLLLCSFLLAVLLSAWTYYARSQINRSGANILQQRGLIHFECVLRKNHLLSMFLSIGYLNHSSKQIEQLPCESNEVRAFNTGGYSSSVHQVNDTDAPQSTTGGDQQRMQLNLLMQAIDRILFCTILTAYTILFLVYAV</sequence>
<dbReference type="Proteomes" id="UP000069272">
    <property type="component" value="Chromosome 2L"/>
</dbReference>
<dbReference type="Gene3D" id="2.70.170.10">
    <property type="entry name" value="Neurotransmitter-gated ion-channel ligand-binding domain"/>
    <property type="match status" value="1"/>
</dbReference>
<dbReference type="VEuPathDB" id="VectorBase:AALB20_032545"/>
<dbReference type="RefSeq" id="XP_035773567.1">
    <property type="nucleotide sequence ID" value="XM_035917674.1"/>
</dbReference>
<dbReference type="OrthoDB" id="7737165at2759"/>
<dbReference type="SUPFAM" id="SSF63712">
    <property type="entry name" value="Nicotinic receptor ligand binding domain-like"/>
    <property type="match status" value="1"/>
</dbReference>
<protein>
    <recommendedName>
        <fullName evidence="1">Neurotransmitter-gated ion-channel ligand-binding domain-containing protein</fullName>
    </recommendedName>
</protein>
<evidence type="ECO:0000313" key="3">
    <source>
        <dbReference type="Proteomes" id="UP000069272"/>
    </source>
</evidence>
<reference evidence="2 3" key="1">
    <citation type="journal article" date="2017" name="G3 (Bethesda)">
        <title>The Physical Genome Mapping of Anopheles albimanus Corrected Scaffold Misassemblies and Identified Interarm Rearrangements in Genus Anopheles.</title>
        <authorList>
            <person name="Artemov G.N."/>
            <person name="Peery A.N."/>
            <person name="Jiang X."/>
            <person name="Tu Z."/>
            <person name="Stegniy V.N."/>
            <person name="Sharakhova M.V."/>
            <person name="Sharakhov I.V."/>
        </authorList>
    </citation>
    <scope>NUCLEOTIDE SEQUENCE [LARGE SCALE GENOMIC DNA]</scope>
    <source>
        <strain evidence="2 3">ALBI9_A</strain>
    </source>
</reference>
<name>A0A182FMT8_ANOAL</name>
<dbReference type="InterPro" id="IPR036734">
    <property type="entry name" value="Neur_chan_lig-bd_sf"/>
</dbReference>
<dbReference type="CDD" id="cd18989">
    <property type="entry name" value="LGIC_ECD_cation"/>
    <property type="match status" value="1"/>
</dbReference>
<evidence type="ECO:0000313" key="2">
    <source>
        <dbReference type="EnsemblMetazoa" id="AALB007850-PA"/>
    </source>
</evidence>
<dbReference type="GeneID" id="118456687"/>
<keyword evidence="3" id="KW-1185">Reference proteome</keyword>
<proteinExistence type="predicted"/>
<reference evidence="2" key="2">
    <citation type="submission" date="2022-08" db="UniProtKB">
        <authorList>
            <consortium name="EnsemblMetazoa"/>
        </authorList>
    </citation>
    <scope>IDENTIFICATION</scope>
    <source>
        <strain evidence="2">STECLA/ALBI9_A</strain>
    </source>
</reference>
<dbReference type="STRING" id="7167.A0A182FMT8"/>
<dbReference type="EnsemblMetazoa" id="AALB007850-RA">
    <property type="protein sequence ID" value="AALB007850-PA"/>
    <property type="gene ID" value="AALB007850"/>
</dbReference>